<evidence type="ECO:0000259" key="9">
    <source>
        <dbReference type="Pfam" id="PF00999"/>
    </source>
</evidence>
<dbReference type="PANTHER" id="PTHR32468:SF0">
    <property type="entry name" value="K(+)_H(+) ANTIPORTER 1"/>
    <property type="match status" value="1"/>
</dbReference>
<dbReference type="InterPro" id="IPR006153">
    <property type="entry name" value="Cation/H_exchanger_TM"/>
</dbReference>
<feature type="transmembrane region" description="Helical" evidence="8">
    <location>
        <begin position="173"/>
        <end position="193"/>
    </location>
</feature>
<accession>A0A7W7LAW8</accession>
<feature type="transmembrane region" description="Helical" evidence="8">
    <location>
        <begin position="382"/>
        <end position="404"/>
    </location>
</feature>
<feature type="region of interest" description="Disordered" evidence="7">
    <location>
        <begin position="414"/>
        <end position="438"/>
    </location>
</feature>
<feature type="transmembrane region" description="Helical" evidence="8">
    <location>
        <begin position="36"/>
        <end position="58"/>
    </location>
</feature>
<dbReference type="Pfam" id="PF00999">
    <property type="entry name" value="Na_H_Exchanger"/>
    <property type="match status" value="1"/>
</dbReference>
<dbReference type="EMBL" id="JACHJG010000004">
    <property type="protein sequence ID" value="MBB4886627.1"/>
    <property type="molecule type" value="Genomic_DNA"/>
</dbReference>
<dbReference type="InterPro" id="IPR038770">
    <property type="entry name" value="Na+/solute_symporter_sf"/>
</dbReference>
<feature type="transmembrane region" description="Helical" evidence="8">
    <location>
        <begin position="293"/>
        <end position="311"/>
    </location>
</feature>
<comment type="caution">
    <text evidence="10">The sequence shown here is derived from an EMBL/GenBank/DDBJ whole genome shotgun (WGS) entry which is preliminary data.</text>
</comment>
<evidence type="ECO:0000313" key="10">
    <source>
        <dbReference type="EMBL" id="MBB4886627.1"/>
    </source>
</evidence>
<dbReference type="GO" id="GO:0016020">
    <property type="term" value="C:membrane"/>
    <property type="evidence" value="ECO:0007669"/>
    <property type="project" value="UniProtKB-SubCell"/>
</dbReference>
<keyword evidence="2" id="KW-0813">Transport</keyword>
<keyword evidence="3 8" id="KW-0812">Transmembrane</keyword>
<dbReference type="AlphaFoldDB" id="A0A7W7LAW8"/>
<evidence type="ECO:0000256" key="3">
    <source>
        <dbReference type="ARBA" id="ARBA00022692"/>
    </source>
</evidence>
<feature type="transmembrane region" description="Helical" evidence="8">
    <location>
        <begin position="318"/>
        <end position="341"/>
    </location>
</feature>
<name>A0A7W7LAW8_STRNE</name>
<feature type="transmembrane region" description="Helical" evidence="8">
    <location>
        <begin position="102"/>
        <end position="124"/>
    </location>
</feature>
<keyword evidence="5" id="KW-0406">Ion transport</keyword>
<feature type="transmembrane region" description="Helical" evidence="8">
    <location>
        <begin position="136"/>
        <end position="161"/>
    </location>
</feature>
<comment type="subcellular location">
    <subcellularLocation>
        <location evidence="1">Membrane</location>
        <topology evidence="1">Multi-pass membrane protein</topology>
    </subcellularLocation>
</comment>
<evidence type="ECO:0000256" key="8">
    <source>
        <dbReference type="SAM" id="Phobius"/>
    </source>
</evidence>
<feature type="transmembrane region" description="Helical" evidence="8">
    <location>
        <begin position="205"/>
        <end position="223"/>
    </location>
</feature>
<feature type="domain" description="Cation/H+ exchanger transmembrane" evidence="9">
    <location>
        <begin position="20"/>
        <end position="401"/>
    </location>
</feature>
<feature type="transmembrane region" description="Helical" evidence="8">
    <location>
        <begin position="70"/>
        <end position="90"/>
    </location>
</feature>
<evidence type="ECO:0000256" key="4">
    <source>
        <dbReference type="ARBA" id="ARBA00022989"/>
    </source>
</evidence>
<dbReference type="Proteomes" id="UP000556436">
    <property type="component" value="Unassembled WGS sequence"/>
</dbReference>
<evidence type="ECO:0000256" key="5">
    <source>
        <dbReference type="ARBA" id="ARBA00023065"/>
    </source>
</evidence>
<dbReference type="GO" id="GO:0015297">
    <property type="term" value="F:antiporter activity"/>
    <property type="evidence" value="ECO:0007669"/>
    <property type="project" value="InterPro"/>
</dbReference>
<keyword evidence="11" id="KW-1185">Reference proteome</keyword>
<evidence type="ECO:0000313" key="11">
    <source>
        <dbReference type="Proteomes" id="UP000556436"/>
    </source>
</evidence>
<feature type="transmembrane region" description="Helical" evidence="8">
    <location>
        <begin position="244"/>
        <end position="273"/>
    </location>
</feature>
<dbReference type="RefSeq" id="WP_184733698.1">
    <property type="nucleotide sequence ID" value="NZ_BMRW01000004.1"/>
</dbReference>
<organism evidence="10 11">
    <name type="scientific">Streptomyces netropsis</name>
    <name type="common">Streptoverticillium netropsis</name>
    <dbReference type="NCBI Taxonomy" id="55404"/>
    <lineage>
        <taxon>Bacteria</taxon>
        <taxon>Bacillati</taxon>
        <taxon>Actinomycetota</taxon>
        <taxon>Actinomycetes</taxon>
        <taxon>Kitasatosporales</taxon>
        <taxon>Streptomycetaceae</taxon>
        <taxon>Streptomyces</taxon>
    </lineage>
</organism>
<evidence type="ECO:0000256" key="2">
    <source>
        <dbReference type="ARBA" id="ARBA00022448"/>
    </source>
</evidence>
<gene>
    <name evidence="10" type="ORF">FHS38_002660</name>
</gene>
<dbReference type="Gene3D" id="1.20.1530.20">
    <property type="match status" value="1"/>
</dbReference>
<evidence type="ECO:0000256" key="7">
    <source>
        <dbReference type="SAM" id="MobiDB-lite"/>
    </source>
</evidence>
<keyword evidence="4 8" id="KW-1133">Transmembrane helix</keyword>
<protein>
    <submittedName>
        <fullName evidence="10">Kef-type K+ transport system membrane component KefB</fullName>
    </submittedName>
</protein>
<proteinExistence type="predicted"/>
<dbReference type="InterPro" id="IPR050794">
    <property type="entry name" value="CPA2_transporter"/>
</dbReference>
<evidence type="ECO:0000256" key="6">
    <source>
        <dbReference type="ARBA" id="ARBA00023136"/>
    </source>
</evidence>
<sequence length="438" mass="44506">MSPDAMITHFVGAAAVVIVVAHAAGRLARWMRQPVIVGQLIAGIALGPTLLGAVAPAVARQLFPPGIAPMLNALSQLALVVFLFGVGYELDLSILRQRARTVVTVSLAAFLVPMAAGVGAALLFREELARLGAPAGMPVSAVLFLGVALSITAVPVLTAIVRENGLAGTLPGVIAMSAAGLIDVMGWAVLVGALLDAGGHGEPHWGVRLGLTLLFTAAMLLGARPLLRRLLWRRHLDASYRLAVLVGFACASAWVTSALGLHVIFGALLAGAVVPREAGGTLDAELVRPLNDVSGLLLPFFFVISGSNVSVGGLDGAGLVVLALVTLLGVLAKVGSGLGAARLCGVGRDDARTIGVLLSARGLTELIALNAGLQAGLIAGPLYSVFVLMALATTIATQPLLALVRWLADRSGRRSGDAGYGDSPERAGPVTAPTPGAG</sequence>
<dbReference type="GO" id="GO:1902600">
    <property type="term" value="P:proton transmembrane transport"/>
    <property type="evidence" value="ECO:0007669"/>
    <property type="project" value="InterPro"/>
</dbReference>
<feature type="transmembrane region" description="Helical" evidence="8">
    <location>
        <begin position="6"/>
        <end position="24"/>
    </location>
</feature>
<reference evidence="10 11" key="1">
    <citation type="submission" date="2020-08" db="EMBL/GenBank/DDBJ databases">
        <title>Genomic Encyclopedia of Type Strains, Phase III (KMG-III): the genomes of soil and plant-associated and newly described type strains.</title>
        <authorList>
            <person name="Whitman W."/>
        </authorList>
    </citation>
    <scope>NUCLEOTIDE SEQUENCE [LARGE SCALE GENOMIC DNA]</scope>
    <source>
        <strain evidence="10 11">CECT 3265</strain>
    </source>
</reference>
<dbReference type="PANTHER" id="PTHR32468">
    <property type="entry name" value="CATION/H + ANTIPORTER"/>
    <property type="match status" value="1"/>
</dbReference>
<keyword evidence="6 8" id="KW-0472">Membrane</keyword>
<evidence type="ECO:0000256" key="1">
    <source>
        <dbReference type="ARBA" id="ARBA00004141"/>
    </source>
</evidence>